<keyword evidence="1" id="KW-1188">Viral release from host cell</keyword>
<dbReference type="GO" id="GO:0008233">
    <property type="term" value="F:peptidase activity"/>
    <property type="evidence" value="ECO:0007669"/>
    <property type="project" value="UniProtKB-KW"/>
</dbReference>
<evidence type="ECO:0000256" key="1">
    <source>
        <dbReference type="ARBA" id="ARBA00022612"/>
    </source>
</evidence>
<name>A0AAI8XQT0_MYCME</name>
<reference evidence="5" key="1">
    <citation type="submission" date="2023-03" db="EMBL/GenBank/DDBJ databases">
        <title>Draft genome sequence of a Mycolicibacterium mageritense strain H4_3_1 isolated from a hybrid biological-inorganic system reactor.</title>
        <authorList>
            <person name="Feng X."/>
            <person name="Kazama D."/>
            <person name="Sato K."/>
            <person name="Kobayashi H."/>
        </authorList>
    </citation>
    <scope>NUCLEOTIDE SEQUENCE</scope>
    <source>
        <strain evidence="5">H4_3_1</strain>
    </source>
</reference>
<keyword evidence="2" id="KW-0645">Protease</keyword>
<accession>A0AAI8XQT0</accession>
<gene>
    <name evidence="5" type="ORF">hbim_05358</name>
</gene>
<evidence type="ECO:0000256" key="2">
    <source>
        <dbReference type="ARBA" id="ARBA00022670"/>
    </source>
</evidence>
<evidence type="ECO:0000259" key="4">
    <source>
        <dbReference type="Pfam" id="PF04586"/>
    </source>
</evidence>
<evidence type="ECO:0000313" key="6">
    <source>
        <dbReference type="Proteomes" id="UP001241092"/>
    </source>
</evidence>
<protein>
    <recommendedName>
        <fullName evidence="4">Prohead serine protease domain-containing protein</fullName>
    </recommendedName>
</protein>
<keyword evidence="3" id="KW-0378">Hydrolase</keyword>
<evidence type="ECO:0000313" key="5">
    <source>
        <dbReference type="EMBL" id="BDY31406.1"/>
    </source>
</evidence>
<dbReference type="Proteomes" id="UP001241092">
    <property type="component" value="Chromosome"/>
</dbReference>
<dbReference type="RefSeq" id="WP_286211774.1">
    <property type="nucleotide sequence ID" value="NZ_AP027452.1"/>
</dbReference>
<dbReference type="EMBL" id="AP027452">
    <property type="protein sequence ID" value="BDY31406.1"/>
    <property type="molecule type" value="Genomic_DNA"/>
</dbReference>
<sequence>MTDAERRFTSVRVEVRAGSDKMTIGGYAAKFNRMSQNLGGFVERIDPAFFNKSRGDGWPDVVARYNHDDNMLLGTTNARTLRLSTDNVGLLYDADLPSSRADVYELVQRGDVNKSSFAFVAVEDDWTVNDQGFPLRTLLGGRLMDVAPVNTPAYLDTSTGLRSLARKFDAPIEEVRKLAEGDELIRFFKRSDLKPAVQRRSASVALSAVLKLNPDERL</sequence>
<dbReference type="InterPro" id="IPR054613">
    <property type="entry name" value="Peptidase_S78_dom"/>
</dbReference>
<dbReference type="Pfam" id="PF04586">
    <property type="entry name" value="Peptidase_S78"/>
    <property type="match status" value="1"/>
</dbReference>
<evidence type="ECO:0000256" key="3">
    <source>
        <dbReference type="ARBA" id="ARBA00022801"/>
    </source>
</evidence>
<proteinExistence type="predicted"/>
<dbReference type="AlphaFoldDB" id="A0AAI8XQT0"/>
<dbReference type="GO" id="GO:0006508">
    <property type="term" value="P:proteolysis"/>
    <property type="evidence" value="ECO:0007669"/>
    <property type="project" value="UniProtKB-KW"/>
</dbReference>
<organism evidence="5 6">
    <name type="scientific">Mycolicibacterium mageritense</name>
    <name type="common">Mycobacterium mageritense</name>
    <dbReference type="NCBI Taxonomy" id="53462"/>
    <lineage>
        <taxon>Bacteria</taxon>
        <taxon>Bacillati</taxon>
        <taxon>Actinomycetota</taxon>
        <taxon>Actinomycetes</taxon>
        <taxon>Mycobacteriales</taxon>
        <taxon>Mycobacteriaceae</taxon>
        <taxon>Mycolicibacterium</taxon>
    </lineage>
</organism>
<feature type="domain" description="Prohead serine protease" evidence="4">
    <location>
        <begin position="14"/>
        <end position="160"/>
    </location>
</feature>